<sequence length="740" mass="83295">MAYYTEKVEASVRKVLLITIVAAALGGVFLLLYFGRYTWQSQEAFRREVAREIDSRGLNGVCLLRNTLELYRGLLNTIASELATRDQVKAEESVAHWAKSFAPVLRLYYVQAGDGRVLGSPYPWGQDGRQEPWYTEAVHKKSLVALPLVRDPASGDYYIFFATPVYRESQLLGVVAVAVPSSNFRQFLAGQRVCWGERLGVLDGHGYVVAWTGDERELTGWQLLEEPFSASKVLTFPYHNGSVLEMHLFEVPGWNWRVVVAVDPVKIRAKEKETALTSLAVGASAWLLLALFSFSVFALYFFWQRKQLYFLAAHDFLTGLPNRYSLETALQDFLAKTTGHARRGMLLFLDLDQFKLINDTLGHAAGDWALRMVVERMKGVLRKGDFLARLGGDEFAILLEGVDLAEAEGIAARLREAVCSSPLIVEGRAFPLGLSVGITQITEGDTPLQVLARADEALYLAKAEGGNRTVYLPPEEKREELREGEDWLSRLQDALAHGHFILLYQPIVDLRTGELRYCEALLRLRTKDGRLLLPHQFIPYAERYGLLPRLDRYVVARVVDYLVANPQSRVFVNLSSFTIGNEDFIAFVKRQLEEKRVAPSRLGFEISEKSAVRDTHQAKKWLKELKQVGCLLALDDFGAGYSSFSWLVELLDEGIVDIIKIAGIFVKDLGKQPAMRALVEAVVTLARVARKETVAEWVEREEVLAILKDLGVDCAQGYFFSPPLFRCSPESVLNRVSWLM</sequence>
<dbReference type="Pfam" id="PF00563">
    <property type="entry name" value="EAL"/>
    <property type="match status" value="1"/>
</dbReference>
<dbReference type="EMBL" id="QSLN01000021">
    <property type="protein sequence ID" value="RDV81229.1"/>
    <property type="molecule type" value="Genomic_DNA"/>
</dbReference>
<dbReference type="SMART" id="SM00052">
    <property type="entry name" value="EAL"/>
    <property type="match status" value="1"/>
</dbReference>
<feature type="domain" description="EAL" evidence="2">
    <location>
        <begin position="484"/>
        <end position="737"/>
    </location>
</feature>
<reference evidence="4 5" key="1">
    <citation type="submission" date="2018-08" db="EMBL/GenBank/DDBJ databases">
        <title>Form III RuBisCO-mediated autotrophy in Thermodesulfobium bacteria.</title>
        <authorList>
            <person name="Toshchakov S.V."/>
            <person name="Kublanov I.V."/>
            <person name="Frolov E."/>
            <person name="Bonch-Osmolovskaya E.A."/>
            <person name="Tourova T.P."/>
            <person name="Chernych N.A."/>
            <person name="Lebedinsky A.V."/>
        </authorList>
    </citation>
    <scope>NUCLEOTIDE SEQUENCE [LARGE SCALE GENOMIC DNA]</scope>
    <source>
        <strain evidence="4 5">SR</strain>
    </source>
</reference>
<dbReference type="SUPFAM" id="SSF141868">
    <property type="entry name" value="EAL domain-like"/>
    <property type="match status" value="1"/>
</dbReference>
<dbReference type="Gene3D" id="3.30.450.20">
    <property type="entry name" value="PAS domain"/>
    <property type="match status" value="1"/>
</dbReference>
<dbReference type="SMART" id="SM00267">
    <property type="entry name" value="GGDEF"/>
    <property type="match status" value="1"/>
</dbReference>
<dbReference type="Proteomes" id="UP000256329">
    <property type="component" value="Unassembled WGS sequence"/>
</dbReference>
<evidence type="ECO:0000256" key="1">
    <source>
        <dbReference type="SAM" id="Phobius"/>
    </source>
</evidence>
<evidence type="ECO:0000313" key="4">
    <source>
        <dbReference type="EMBL" id="RDV81229.1"/>
    </source>
</evidence>
<organism evidence="4 5">
    <name type="scientific">Ammonifex thiophilus</name>
    <dbReference type="NCBI Taxonomy" id="444093"/>
    <lineage>
        <taxon>Bacteria</taxon>
        <taxon>Bacillati</taxon>
        <taxon>Bacillota</taxon>
        <taxon>Clostridia</taxon>
        <taxon>Thermoanaerobacterales</taxon>
        <taxon>Thermoanaerobacteraceae</taxon>
        <taxon>Ammonifex</taxon>
    </lineage>
</organism>
<dbReference type="InterPro" id="IPR035919">
    <property type="entry name" value="EAL_sf"/>
</dbReference>
<accession>A0A3D8P2L3</accession>
<dbReference type="NCBIfam" id="TIGR00254">
    <property type="entry name" value="GGDEF"/>
    <property type="match status" value="1"/>
</dbReference>
<dbReference type="SUPFAM" id="SSF55073">
    <property type="entry name" value="Nucleotide cyclase"/>
    <property type="match status" value="1"/>
</dbReference>
<dbReference type="InterPro" id="IPR000160">
    <property type="entry name" value="GGDEF_dom"/>
</dbReference>
<dbReference type="GO" id="GO:0071111">
    <property type="term" value="F:cyclic-guanylate-specific phosphodiesterase activity"/>
    <property type="evidence" value="ECO:0007669"/>
    <property type="project" value="InterPro"/>
</dbReference>
<keyword evidence="1" id="KW-0472">Membrane</keyword>
<dbReference type="PROSITE" id="PS50883">
    <property type="entry name" value="EAL"/>
    <property type="match status" value="1"/>
</dbReference>
<dbReference type="InterPro" id="IPR001633">
    <property type="entry name" value="EAL_dom"/>
</dbReference>
<dbReference type="InterPro" id="IPR050706">
    <property type="entry name" value="Cyclic-di-GMP_PDE-like"/>
</dbReference>
<evidence type="ECO:0000259" key="3">
    <source>
        <dbReference type="PROSITE" id="PS50887"/>
    </source>
</evidence>
<keyword evidence="1" id="KW-1133">Transmembrane helix</keyword>
<evidence type="ECO:0000259" key="2">
    <source>
        <dbReference type="PROSITE" id="PS50883"/>
    </source>
</evidence>
<dbReference type="CDD" id="cd18773">
    <property type="entry name" value="PDC1_HK_sensor"/>
    <property type="match status" value="1"/>
</dbReference>
<dbReference type="InterPro" id="IPR029787">
    <property type="entry name" value="Nucleotide_cyclase"/>
</dbReference>
<dbReference type="PROSITE" id="PS50887">
    <property type="entry name" value="GGDEF"/>
    <property type="match status" value="1"/>
</dbReference>
<protein>
    <submittedName>
        <fullName evidence="4">EAL domain-containing protein</fullName>
    </submittedName>
</protein>
<dbReference type="InterPro" id="IPR029151">
    <property type="entry name" value="Sensor-like_sf"/>
</dbReference>
<proteinExistence type="predicted"/>
<dbReference type="Gene3D" id="3.30.70.270">
    <property type="match status" value="1"/>
</dbReference>
<dbReference type="OrthoDB" id="9762141at2"/>
<dbReference type="Pfam" id="PF00990">
    <property type="entry name" value="GGDEF"/>
    <property type="match status" value="1"/>
</dbReference>
<dbReference type="PANTHER" id="PTHR33121">
    <property type="entry name" value="CYCLIC DI-GMP PHOSPHODIESTERASE PDEF"/>
    <property type="match status" value="1"/>
</dbReference>
<dbReference type="CDD" id="cd01948">
    <property type="entry name" value="EAL"/>
    <property type="match status" value="1"/>
</dbReference>
<comment type="caution">
    <text evidence="4">The sequence shown here is derived from an EMBL/GenBank/DDBJ whole genome shotgun (WGS) entry which is preliminary data.</text>
</comment>
<evidence type="ECO:0000313" key="5">
    <source>
        <dbReference type="Proteomes" id="UP000256329"/>
    </source>
</evidence>
<dbReference type="CDD" id="cd01949">
    <property type="entry name" value="GGDEF"/>
    <property type="match status" value="1"/>
</dbReference>
<gene>
    <name evidence="4" type="ORF">DXX99_09605</name>
</gene>
<feature type="transmembrane region" description="Helical" evidence="1">
    <location>
        <begin position="15"/>
        <end position="34"/>
    </location>
</feature>
<dbReference type="InterPro" id="IPR043128">
    <property type="entry name" value="Rev_trsase/Diguanyl_cyclase"/>
</dbReference>
<dbReference type="PANTHER" id="PTHR33121:SF23">
    <property type="entry name" value="CYCLIC DI-GMP PHOSPHODIESTERASE PDEB"/>
    <property type="match status" value="1"/>
</dbReference>
<keyword evidence="5" id="KW-1185">Reference proteome</keyword>
<dbReference type="RefSeq" id="WP_115793270.1">
    <property type="nucleotide sequence ID" value="NZ_QSLN01000021.1"/>
</dbReference>
<dbReference type="AlphaFoldDB" id="A0A3D8P2L3"/>
<keyword evidence="1" id="KW-0812">Transmembrane</keyword>
<feature type="transmembrane region" description="Helical" evidence="1">
    <location>
        <begin position="276"/>
        <end position="303"/>
    </location>
</feature>
<dbReference type="SUPFAM" id="SSF103190">
    <property type="entry name" value="Sensory domain-like"/>
    <property type="match status" value="1"/>
</dbReference>
<name>A0A3D8P2L3_9THEO</name>
<dbReference type="Gene3D" id="3.20.20.450">
    <property type="entry name" value="EAL domain"/>
    <property type="match status" value="1"/>
</dbReference>
<feature type="domain" description="GGDEF" evidence="3">
    <location>
        <begin position="342"/>
        <end position="474"/>
    </location>
</feature>